<dbReference type="STRING" id="31965.AWH51_05840"/>
<comment type="caution">
    <text evidence="3">The sequence shown here is derived from an EMBL/GenBank/DDBJ whole genome shotgun (WGS) entry which is preliminary data.</text>
</comment>
<organism evidence="3 4">
    <name type="scientific">Clavibacter tessellarius</name>
    <dbReference type="NCBI Taxonomy" id="31965"/>
    <lineage>
        <taxon>Bacteria</taxon>
        <taxon>Bacillati</taxon>
        <taxon>Actinomycetota</taxon>
        <taxon>Actinomycetes</taxon>
        <taxon>Micrococcales</taxon>
        <taxon>Microbacteriaceae</taxon>
        <taxon>Clavibacter</taxon>
    </lineage>
</organism>
<dbReference type="RefSeq" id="WP_063070825.1">
    <property type="nucleotide sequence ID" value="NZ_LQXA01000018.1"/>
</dbReference>
<accession>A0A154V3A4</accession>
<proteinExistence type="predicted"/>
<reference evidence="3 4" key="1">
    <citation type="submission" date="2016-01" db="EMBL/GenBank/DDBJ databases">
        <title>Draft genome sequence of Clavibacter michiganensis subsp. tessellarius DOAB 609.</title>
        <authorList>
            <person name="Tambong J.T."/>
        </authorList>
    </citation>
    <scope>NUCLEOTIDE SEQUENCE [LARGE SCALE GENOMIC DNA]</scope>
    <source>
        <strain evidence="3 4">DOAB 609</strain>
    </source>
</reference>
<dbReference type="EMBL" id="LQXA01000018">
    <property type="protein sequence ID" value="KZC95841.1"/>
    <property type="molecule type" value="Genomic_DNA"/>
</dbReference>
<feature type="region of interest" description="Disordered" evidence="1">
    <location>
        <begin position="1"/>
        <end position="47"/>
    </location>
</feature>
<sequence>MTDPQNPDRSSDDFPPAPSQPSYPAAPAAGSGSPYAAPYQPGQGGAPKKGLAITSLVLGIVSLVLSIPLWFLTFFVGIAAIVTGVLARKRNPGTKGFWLTGLILGIVGVLVSVLIGIFALVVLNAISTGQINGTPIPMPSGR</sequence>
<name>A0A154V3A4_9MICO</name>
<evidence type="ECO:0000313" key="4">
    <source>
        <dbReference type="Proteomes" id="UP000076218"/>
    </source>
</evidence>
<gene>
    <name evidence="3" type="ORF">AWH51_05840</name>
</gene>
<evidence type="ECO:0000256" key="2">
    <source>
        <dbReference type="SAM" id="Phobius"/>
    </source>
</evidence>
<protein>
    <recommendedName>
        <fullName evidence="5">DUF4190 domain-containing protein</fullName>
    </recommendedName>
</protein>
<evidence type="ECO:0008006" key="5">
    <source>
        <dbReference type="Google" id="ProtNLM"/>
    </source>
</evidence>
<dbReference type="Proteomes" id="UP000076218">
    <property type="component" value="Unassembled WGS sequence"/>
</dbReference>
<keyword evidence="2" id="KW-1133">Transmembrane helix</keyword>
<evidence type="ECO:0000256" key="1">
    <source>
        <dbReference type="SAM" id="MobiDB-lite"/>
    </source>
</evidence>
<dbReference type="AlphaFoldDB" id="A0A154V3A4"/>
<keyword evidence="2" id="KW-0472">Membrane</keyword>
<keyword evidence="2" id="KW-0812">Transmembrane</keyword>
<dbReference type="OrthoDB" id="5124674at2"/>
<feature type="transmembrane region" description="Helical" evidence="2">
    <location>
        <begin position="56"/>
        <end position="85"/>
    </location>
</feature>
<evidence type="ECO:0000313" key="3">
    <source>
        <dbReference type="EMBL" id="KZC95841.1"/>
    </source>
</evidence>
<feature type="compositionally biased region" description="Low complexity" evidence="1">
    <location>
        <begin position="22"/>
        <end position="39"/>
    </location>
</feature>
<feature type="transmembrane region" description="Helical" evidence="2">
    <location>
        <begin position="97"/>
        <end position="123"/>
    </location>
</feature>